<name>A0AC61YBL0_9FLAO</name>
<keyword evidence="2" id="KW-1185">Reference proteome</keyword>
<gene>
    <name evidence="1" type="primary">manA_2</name>
    <name evidence="1" type="ORF">FVB9532_02558</name>
</gene>
<organism evidence="1 2">
    <name type="scientific">Mesonia oceanica</name>
    <dbReference type="NCBI Taxonomy" id="2687242"/>
    <lineage>
        <taxon>Bacteria</taxon>
        <taxon>Pseudomonadati</taxon>
        <taxon>Bacteroidota</taxon>
        <taxon>Flavobacteriia</taxon>
        <taxon>Flavobacteriales</taxon>
        <taxon>Flavobacteriaceae</taxon>
        <taxon>Mesonia</taxon>
    </lineage>
</organism>
<reference evidence="1" key="1">
    <citation type="submission" date="2019-09" db="EMBL/GenBank/DDBJ databases">
        <authorList>
            <person name="Rodrigo-Torres L."/>
            <person name="Arahal R. D."/>
            <person name="Lucena T."/>
        </authorList>
    </citation>
    <scope>NUCLEOTIDE SEQUENCE</scope>
    <source>
        <strain evidence="1">ISS653</strain>
    </source>
</reference>
<evidence type="ECO:0000313" key="2">
    <source>
        <dbReference type="Proteomes" id="UP000356253"/>
    </source>
</evidence>
<dbReference type="Proteomes" id="UP000356253">
    <property type="component" value="Unassembled WGS sequence"/>
</dbReference>
<protein>
    <submittedName>
        <fullName evidence="1">Mannose-6-phosphate isomerase ManA</fullName>
        <ecNumber evidence="1">5.3.1.8</ecNumber>
    </submittedName>
</protein>
<evidence type="ECO:0000313" key="1">
    <source>
        <dbReference type="EMBL" id="VVV01268.1"/>
    </source>
</evidence>
<accession>A0AC61YBL0</accession>
<comment type="caution">
    <text evidence="1">The sequence shown here is derived from an EMBL/GenBank/DDBJ whole genome shotgun (WGS) entry which is preliminary data.</text>
</comment>
<keyword evidence="1" id="KW-0413">Isomerase</keyword>
<dbReference type="EMBL" id="CABVMM010000009">
    <property type="protein sequence ID" value="VVV01268.1"/>
    <property type="molecule type" value="Genomic_DNA"/>
</dbReference>
<proteinExistence type="predicted"/>
<dbReference type="EC" id="5.3.1.8" evidence="1"/>
<sequence>MSKDLYPLKFKPILKEKIWGGSKLNTFLHKDSDSNQVGESWEISDVEGDFSIVAKGDLQGKTLRSLIEQYQSELVGKSIYEHFQNKFPLLIKFIDAKENLSVQLHPDDVLAKKRHNSFGKTEMWYIMQADEGCGIIVGFKDGVSVEDYENSLKNNSIEDLLNFEEVNPGDTFFIKPGLIHAIGKGVVLAEIQQTSDITYRVYDYNRTDDEGNSRQLHTEEAKEAIDFEANDEYKIDYTSKENNKTSLVENQYFKTKQIKLSQELTLDYSSTDSFVIYMNIEGDTKVSTERGDEVLKAGETLLIPACIDEVKITSNNSTLLEVTI</sequence>